<keyword evidence="3" id="KW-0687">Ribonucleoprotein</keyword>
<dbReference type="EMBL" id="JBDODL010000298">
    <property type="protein sequence ID" value="MES1919463.1"/>
    <property type="molecule type" value="Genomic_DNA"/>
</dbReference>
<evidence type="ECO:0000256" key="1">
    <source>
        <dbReference type="ARBA" id="ARBA00009875"/>
    </source>
</evidence>
<dbReference type="Proteomes" id="UP001439008">
    <property type="component" value="Unassembled WGS sequence"/>
</dbReference>
<dbReference type="PANTHER" id="PTHR10759">
    <property type="entry name" value="60S RIBOSOMAL PROTEIN L34"/>
    <property type="match status" value="1"/>
</dbReference>
<dbReference type="InterPro" id="IPR047868">
    <property type="entry name" value="Ribosomal_L34e_arc-type"/>
</dbReference>
<evidence type="ECO:0000313" key="7">
    <source>
        <dbReference type="Proteomes" id="UP001439008"/>
    </source>
</evidence>
<evidence type="ECO:0000313" key="6">
    <source>
        <dbReference type="EMBL" id="MES1919463.1"/>
    </source>
</evidence>
<name>A0ABV2AJB8_9EUKA</name>
<keyword evidence="2 6" id="KW-0689">Ribosomal protein</keyword>
<dbReference type="Gene3D" id="6.20.370.70">
    <property type="match status" value="1"/>
</dbReference>
<feature type="region of interest" description="Disordered" evidence="5">
    <location>
        <begin position="1"/>
        <end position="35"/>
    </location>
</feature>
<dbReference type="Pfam" id="PF01199">
    <property type="entry name" value="Ribosomal_L34e"/>
    <property type="match status" value="1"/>
</dbReference>
<proteinExistence type="inferred from homology"/>
<reference evidence="6 7" key="1">
    <citation type="journal article" date="2024" name="BMC Biol.">
        <title>Comparative genomics of Ascetosporea gives new insight into the evolutionary basis for animal parasitism in Rhizaria.</title>
        <authorList>
            <person name="Hiltunen Thoren M."/>
            <person name="Onut-Brannstrom I."/>
            <person name="Alfjorden A."/>
            <person name="Peckova H."/>
            <person name="Swords F."/>
            <person name="Hooper C."/>
            <person name="Holzer A.S."/>
            <person name="Bass D."/>
            <person name="Burki F."/>
        </authorList>
    </citation>
    <scope>NUCLEOTIDE SEQUENCE [LARGE SCALE GENOMIC DNA]</scope>
    <source>
        <strain evidence="6">20-A016</strain>
    </source>
</reference>
<dbReference type="GO" id="GO:0005840">
    <property type="term" value="C:ribosome"/>
    <property type="evidence" value="ECO:0007669"/>
    <property type="project" value="UniProtKB-KW"/>
</dbReference>
<protein>
    <recommendedName>
        <fullName evidence="4">Large ribosomal subunit protein eL34</fullName>
    </recommendedName>
</protein>
<comment type="similarity">
    <text evidence="1">Belongs to the eukaryotic ribosomal protein eL34 family.</text>
</comment>
<feature type="compositionally biased region" description="Basic residues" evidence="5">
    <location>
        <begin position="1"/>
        <end position="22"/>
    </location>
</feature>
<dbReference type="InterPro" id="IPR008195">
    <property type="entry name" value="Ribosomal_eL34"/>
</dbReference>
<evidence type="ECO:0000256" key="2">
    <source>
        <dbReference type="ARBA" id="ARBA00022980"/>
    </source>
</evidence>
<accession>A0ABV2AJB8</accession>
<dbReference type="InterPro" id="IPR018065">
    <property type="entry name" value="Ribosomal_eL34_CS"/>
</dbReference>
<dbReference type="HAMAP" id="MF_00349">
    <property type="entry name" value="Ribosomal_eL34"/>
    <property type="match status" value="1"/>
</dbReference>
<comment type="caution">
    <text evidence="6">The sequence shown here is derived from an EMBL/GenBank/DDBJ whole genome shotgun (WGS) entry which is preliminary data.</text>
</comment>
<keyword evidence="7" id="KW-1185">Reference proteome</keyword>
<dbReference type="PRINTS" id="PR01250">
    <property type="entry name" value="RIBOSOMALL34"/>
</dbReference>
<gene>
    <name evidence="6" type="primary">RPL34A</name>
    <name evidence="6" type="ORF">MHBO_001293</name>
</gene>
<dbReference type="Gene3D" id="6.20.340.10">
    <property type="match status" value="1"/>
</dbReference>
<evidence type="ECO:0000256" key="4">
    <source>
        <dbReference type="ARBA" id="ARBA00035227"/>
    </source>
</evidence>
<dbReference type="PROSITE" id="PS01145">
    <property type="entry name" value="RIBOSOMAL_L34E"/>
    <property type="match status" value="1"/>
</dbReference>
<evidence type="ECO:0000256" key="5">
    <source>
        <dbReference type="SAM" id="MobiDB-lite"/>
    </source>
</evidence>
<dbReference type="InterPro" id="IPR038562">
    <property type="entry name" value="Ribosomal_eL34_C_sf"/>
</dbReference>
<sequence>MAQRITYRKRQPYRTKSNKIKPVRTPGGKLVAHYHKKKARGPKCGDCGTSIQGIKCLRPRQYHKLKKKDKTVSRAHGGSKCPKCVSQRILRAFLVYEQKQTKQNKLPKPKVNKS</sequence>
<evidence type="ECO:0000256" key="3">
    <source>
        <dbReference type="ARBA" id="ARBA00023274"/>
    </source>
</evidence>
<organism evidence="6 7">
    <name type="scientific">Bonamia ostreae</name>
    <dbReference type="NCBI Taxonomy" id="126728"/>
    <lineage>
        <taxon>Eukaryota</taxon>
        <taxon>Sar</taxon>
        <taxon>Rhizaria</taxon>
        <taxon>Endomyxa</taxon>
        <taxon>Ascetosporea</taxon>
        <taxon>Haplosporida</taxon>
        <taxon>Bonamia</taxon>
    </lineage>
</organism>